<evidence type="ECO:0000259" key="1">
    <source>
        <dbReference type="PROSITE" id="PS50011"/>
    </source>
</evidence>
<dbReference type="SUPFAM" id="SSF56112">
    <property type="entry name" value="Protein kinase-like (PK-like)"/>
    <property type="match status" value="1"/>
</dbReference>
<keyword evidence="3" id="KW-1185">Reference proteome</keyword>
<reference evidence="2" key="2">
    <citation type="submission" date="2023-06" db="EMBL/GenBank/DDBJ databases">
        <authorList>
            <person name="Ma L."/>
            <person name="Liu K.-W."/>
            <person name="Li Z."/>
            <person name="Hsiao Y.-Y."/>
            <person name="Qi Y."/>
            <person name="Fu T."/>
            <person name="Tang G."/>
            <person name="Zhang D."/>
            <person name="Sun W.-H."/>
            <person name="Liu D.-K."/>
            <person name="Li Y."/>
            <person name="Chen G.-Z."/>
            <person name="Liu X.-D."/>
            <person name="Liao X.-Y."/>
            <person name="Jiang Y.-T."/>
            <person name="Yu X."/>
            <person name="Hao Y."/>
            <person name="Huang J."/>
            <person name="Zhao X.-W."/>
            <person name="Ke S."/>
            <person name="Chen Y.-Y."/>
            <person name="Wu W.-L."/>
            <person name="Hsu J.-L."/>
            <person name="Lin Y.-F."/>
            <person name="Huang M.-D."/>
            <person name="Li C.-Y."/>
            <person name="Huang L."/>
            <person name="Wang Z.-W."/>
            <person name="Zhao X."/>
            <person name="Zhong W.-Y."/>
            <person name="Peng D.-H."/>
            <person name="Ahmad S."/>
            <person name="Lan S."/>
            <person name="Zhang J.-S."/>
            <person name="Tsai W.-C."/>
            <person name="Van De Peer Y."/>
            <person name="Liu Z.-J."/>
        </authorList>
    </citation>
    <scope>NUCLEOTIDE SEQUENCE</scope>
    <source>
        <strain evidence="2">SCP</strain>
        <tissue evidence="2">Leaves</tissue>
    </source>
</reference>
<gene>
    <name evidence="2" type="ORF">QJS04_geneDACA004162</name>
</gene>
<evidence type="ECO:0000313" key="3">
    <source>
        <dbReference type="Proteomes" id="UP001179952"/>
    </source>
</evidence>
<dbReference type="InterPro" id="IPR000719">
    <property type="entry name" value="Prot_kinase_dom"/>
</dbReference>
<organism evidence="2 3">
    <name type="scientific">Acorus gramineus</name>
    <name type="common">Dwarf sweet flag</name>
    <dbReference type="NCBI Taxonomy" id="55184"/>
    <lineage>
        <taxon>Eukaryota</taxon>
        <taxon>Viridiplantae</taxon>
        <taxon>Streptophyta</taxon>
        <taxon>Embryophyta</taxon>
        <taxon>Tracheophyta</taxon>
        <taxon>Spermatophyta</taxon>
        <taxon>Magnoliopsida</taxon>
        <taxon>Liliopsida</taxon>
        <taxon>Acoraceae</taxon>
        <taxon>Acorus</taxon>
    </lineage>
</organism>
<dbReference type="Proteomes" id="UP001179952">
    <property type="component" value="Unassembled WGS sequence"/>
</dbReference>
<dbReference type="PROSITE" id="PS50011">
    <property type="entry name" value="PROTEIN_KINASE_DOM"/>
    <property type="match status" value="1"/>
</dbReference>
<dbReference type="InterPro" id="IPR051824">
    <property type="entry name" value="LRR_Rcpt-Like_S/T_Kinase"/>
</dbReference>
<dbReference type="EMBL" id="JAUJYN010000003">
    <property type="protein sequence ID" value="KAK1276244.1"/>
    <property type="molecule type" value="Genomic_DNA"/>
</dbReference>
<dbReference type="GO" id="GO:0004672">
    <property type="term" value="F:protein kinase activity"/>
    <property type="evidence" value="ECO:0007669"/>
    <property type="project" value="InterPro"/>
</dbReference>
<dbReference type="PANTHER" id="PTHR48006:SF91">
    <property type="entry name" value="PROTEIN KINASE-LIKE"/>
    <property type="match status" value="1"/>
</dbReference>
<reference evidence="2" key="1">
    <citation type="journal article" date="2023" name="Nat. Commun.">
        <title>Diploid and tetraploid genomes of Acorus and the evolution of monocots.</title>
        <authorList>
            <person name="Ma L."/>
            <person name="Liu K.W."/>
            <person name="Li Z."/>
            <person name="Hsiao Y.Y."/>
            <person name="Qi Y."/>
            <person name="Fu T."/>
            <person name="Tang G.D."/>
            <person name="Zhang D."/>
            <person name="Sun W.H."/>
            <person name="Liu D.K."/>
            <person name="Li Y."/>
            <person name="Chen G.Z."/>
            <person name="Liu X.D."/>
            <person name="Liao X.Y."/>
            <person name="Jiang Y.T."/>
            <person name="Yu X."/>
            <person name="Hao Y."/>
            <person name="Huang J."/>
            <person name="Zhao X.W."/>
            <person name="Ke S."/>
            <person name="Chen Y.Y."/>
            <person name="Wu W.L."/>
            <person name="Hsu J.L."/>
            <person name="Lin Y.F."/>
            <person name="Huang M.D."/>
            <person name="Li C.Y."/>
            <person name="Huang L."/>
            <person name="Wang Z.W."/>
            <person name="Zhao X."/>
            <person name="Zhong W.Y."/>
            <person name="Peng D.H."/>
            <person name="Ahmad S."/>
            <person name="Lan S."/>
            <person name="Zhang J.S."/>
            <person name="Tsai W.C."/>
            <person name="Van de Peer Y."/>
            <person name="Liu Z.J."/>
        </authorList>
    </citation>
    <scope>NUCLEOTIDE SEQUENCE</scope>
    <source>
        <strain evidence="2">SCP</strain>
    </source>
</reference>
<accession>A0AAV9BJC5</accession>
<dbReference type="GO" id="GO:0005524">
    <property type="term" value="F:ATP binding"/>
    <property type="evidence" value="ECO:0007669"/>
    <property type="project" value="InterPro"/>
</dbReference>
<feature type="domain" description="Protein kinase" evidence="1">
    <location>
        <begin position="1"/>
        <end position="112"/>
    </location>
</feature>
<dbReference type="InterPro" id="IPR001245">
    <property type="entry name" value="Ser-Thr/Tyr_kinase_cat_dom"/>
</dbReference>
<dbReference type="Pfam" id="PF07714">
    <property type="entry name" value="PK_Tyr_Ser-Thr"/>
    <property type="match status" value="1"/>
</dbReference>
<name>A0AAV9BJC5_ACOGR</name>
<proteinExistence type="predicted"/>
<protein>
    <submittedName>
        <fullName evidence="2">Protein STRUBBELIG-RECEPTOR FAMILY 5</fullName>
    </submittedName>
</protein>
<dbReference type="Gene3D" id="1.10.510.10">
    <property type="entry name" value="Transferase(Phosphotransferase) domain 1"/>
    <property type="match status" value="1"/>
</dbReference>
<sequence>MEVVSGISCQCHPNITELVGYCSEAGQHLLVYEFLRDGSLHQFLHLSDDYSRPLTWGTRVRIALGTARAVEHLHEVCSPSAIHKNIKSTNILLDTELNPHLSDCGLAKFYQV</sequence>
<dbReference type="InterPro" id="IPR011009">
    <property type="entry name" value="Kinase-like_dom_sf"/>
</dbReference>
<comment type="caution">
    <text evidence="2">The sequence shown here is derived from an EMBL/GenBank/DDBJ whole genome shotgun (WGS) entry which is preliminary data.</text>
</comment>
<evidence type="ECO:0000313" key="2">
    <source>
        <dbReference type="EMBL" id="KAK1276244.1"/>
    </source>
</evidence>
<dbReference type="AlphaFoldDB" id="A0AAV9BJC5"/>
<dbReference type="PANTHER" id="PTHR48006">
    <property type="entry name" value="LEUCINE-RICH REPEAT-CONTAINING PROTEIN DDB_G0281931-RELATED"/>
    <property type="match status" value="1"/>
</dbReference>